<dbReference type="NCBIfam" id="TIGR03296">
    <property type="entry name" value="M6dom_TIGR03296"/>
    <property type="match status" value="1"/>
</dbReference>
<feature type="compositionally biased region" description="Low complexity" evidence="1">
    <location>
        <begin position="1"/>
        <end position="17"/>
    </location>
</feature>
<accession>A0ABW4VBL7</accession>
<protein>
    <submittedName>
        <fullName evidence="3">M6 family metalloprotease domain-containing protein</fullName>
    </submittedName>
</protein>
<dbReference type="Proteomes" id="UP001597338">
    <property type="component" value="Unassembled WGS sequence"/>
</dbReference>
<keyword evidence="4" id="KW-1185">Reference proteome</keyword>
<feature type="compositionally biased region" description="Polar residues" evidence="1">
    <location>
        <begin position="49"/>
        <end position="59"/>
    </location>
</feature>
<feature type="region of interest" description="Disordered" evidence="1">
    <location>
        <begin position="1"/>
        <end position="21"/>
    </location>
</feature>
<evidence type="ECO:0000259" key="2">
    <source>
        <dbReference type="Pfam" id="PF05547"/>
    </source>
</evidence>
<dbReference type="GO" id="GO:0008237">
    <property type="term" value="F:metallopeptidase activity"/>
    <property type="evidence" value="ECO:0007669"/>
    <property type="project" value="UniProtKB-KW"/>
</dbReference>
<keyword evidence="3" id="KW-0482">Metalloprotease</keyword>
<evidence type="ECO:0000313" key="4">
    <source>
        <dbReference type="Proteomes" id="UP001597338"/>
    </source>
</evidence>
<organism evidence="3 4">
    <name type="scientific">Promicromonospora aerolata</name>
    <dbReference type="NCBI Taxonomy" id="195749"/>
    <lineage>
        <taxon>Bacteria</taxon>
        <taxon>Bacillati</taxon>
        <taxon>Actinomycetota</taxon>
        <taxon>Actinomycetes</taxon>
        <taxon>Micrococcales</taxon>
        <taxon>Promicromonosporaceae</taxon>
        <taxon>Promicromonospora</taxon>
    </lineage>
</organism>
<dbReference type="InterPro" id="IPR008757">
    <property type="entry name" value="Peptidase_M6-like_domain"/>
</dbReference>
<feature type="domain" description="Peptidase M6-like" evidence="2">
    <location>
        <begin position="320"/>
        <end position="372"/>
    </location>
</feature>
<dbReference type="Pfam" id="PF05547">
    <property type="entry name" value="Peptidase_M6"/>
    <property type="match status" value="1"/>
</dbReference>
<keyword evidence="3" id="KW-0645">Protease</keyword>
<reference evidence="4" key="1">
    <citation type="journal article" date="2019" name="Int. J. Syst. Evol. Microbiol.">
        <title>The Global Catalogue of Microorganisms (GCM) 10K type strain sequencing project: providing services to taxonomists for standard genome sequencing and annotation.</title>
        <authorList>
            <consortium name="The Broad Institute Genomics Platform"/>
            <consortium name="The Broad Institute Genome Sequencing Center for Infectious Disease"/>
            <person name="Wu L."/>
            <person name="Ma J."/>
        </authorList>
    </citation>
    <scope>NUCLEOTIDE SEQUENCE [LARGE SCALE GENOMIC DNA]</scope>
    <source>
        <strain evidence="4">CCM 7043</strain>
    </source>
</reference>
<evidence type="ECO:0000313" key="3">
    <source>
        <dbReference type="EMBL" id="MFD2028041.1"/>
    </source>
</evidence>
<proteinExistence type="predicted"/>
<feature type="region of interest" description="Disordered" evidence="1">
    <location>
        <begin position="49"/>
        <end position="69"/>
    </location>
</feature>
<sequence>MRLRSGPRPTRPTPGRRATGRLARRTVVAAAAALAVPLTLPLVGTTSTADVTTPASGSPITAPDPQDWTDQAEMTWDDYSPVRPADWDSADTSEGSDVQYRTAVILLEFADQPFLITQDPLTHPFGNPASGFQPVGSDDVNQWFYDYYATPNEYNGGQTLHGYWMEDSHGRIGVDVEVFGPYTLPGKLHEYGYDRFNEPIEEFCPLGDECGKNIRQAGFEAWHEDLGGCEEQLCGFDNGFWVTAGHDETSTWEEFGQMMFESPEDVPDELGPPRTENGEAPLNQNGDPMPNWAATRYVDWTSWQSAANHWPNAGGGTSTQAESSGLGVFAHEFSHLRGLPDNYNNPFADNTRNYTGYWEMMSRGSFNGPGGTHNRWQIPNAGGSALGPHHMLHYKQDLGVLTADDQVLLTRSELAEQGPAVATLKARSSVPESRGGSSGKVGLEVTLDGGYTSGQCAADTPEDPEFWCPDGTGWTDYTMEVVDRVGNDSFTAGHGVLLAQNQPRGNPREWLVDANPENIGRIDYYRPDGTPVPVVRGDPRQLDDGTFHAGTGSGSAYEYVDEPNDVHLYVLDAARGADGELTYDVAARHLDASGSVQRGVRLGRPEQHPVGDGTTLVNVPVRNTGEAGEGIFDSDVYRVSASVRGDGWDVSLPYEVTAVEAGGTLPVSAYATATDGAARAALLTLTVTSESDPSVTRTVRVPLRATAPTTRSLSTLVADYRDRDVLTGDEASQLSALLRTADRSPAGADAALARFVQDAEALADVGQRNLAAAALAASAGELRDTE</sequence>
<feature type="region of interest" description="Disordered" evidence="1">
    <location>
        <begin position="262"/>
        <end position="290"/>
    </location>
</feature>
<dbReference type="EMBL" id="JBHUHF010000001">
    <property type="protein sequence ID" value="MFD2028041.1"/>
    <property type="molecule type" value="Genomic_DNA"/>
</dbReference>
<evidence type="ECO:0000256" key="1">
    <source>
        <dbReference type="SAM" id="MobiDB-lite"/>
    </source>
</evidence>
<name>A0ABW4VBL7_9MICO</name>
<gene>
    <name evidence="3" type="ORF">ACFSL2_21275</name>
</gene>
<keyword evidence="3" id="KW-0378">Hydrolase</keyword>
<dbReference type="RefSeq" id="WP_377199752.1">
    <property type="nucleotide sequence ID" value="NZ_JBHUHF010000001.1"/>
</dbReference>
<comment type="caution">
    <text evidence="3">The sequence shown here is derived from an EMBL/GenBank/DDBJ whole genome shotgun (WGS) entry which is preliminary data.</text>
</comment>